<gene>
    <name evidence="1" type="ORF">HQR01_07350</name>
</gene>
<dbReference type="EMBL" id="CP053921">
    <property type="protein sequence ID" value="QKG71205.1"/>
    <property type="molecule type" value="Genomic_DNA"/>
</dbReference>
<dbReference type="KEGG" id="emv:HQR01_07350"/>
<proteinExistence type="predicted"/>
<sequence>MADATRYTGMTVVERLFHAGLMEAFDTAVRARNRAKLLHLLRLVDIEDARASVDMILKDPERYGW</sequence>
<evidence type="ECO:0000313" key="1">
    <source>
        <dbReference type="EMBL" id="QKG71205.1"/>
    </source>
</evidence>
<dbReference type="AlphaFoldDB" id="A0A7D4C410"/>
<dbReference type="Proteomes" id="UP000504693">
    <property type="component" value="Chromosome"/>
</dbReference>
<accession>A0A7D4C410</accession>
<name>A0A7D4C410_9SPHN</name>
<keyword evidence="2" id="KW-1185">Reference proteome</keyword>
<dbReference type="RefSeq" id="WP_173213926.1">
    <property type="nucleotide sequence ID" value="NZ_CP053921.1"/>
</dbReference>
<organism evidence="1 2">
    <name type="scientific">Erythrobacter mangrovi</name>
    <dbReference type="NCBI Taxonomy" id="2739433"/>
    <lineage>
        <taxon>Bacteria</taxon>
        <taxon>Pseudomonadati</taxon>
        <taxon>Pseudomonadota</taxon>
        <taxon>Alphaproteobacteria</taxon>
        <taxon>Sphingomonadales</taxon>
        <taxon>Erythrobacteraceae</taxon>
        <taxon>Erythrobacter/Porphyrobacter group</taxon>
        <taxon>Erythrobacter</taxon>
    </lineage>
</organism>
<protein>
    <submittedName>
        <fullName evidence="1">Uncharacterized protein</fullName>
    </submittedName>
</protein>
<evidence type="ECO:0000313" key="2">
    <source>
        <dbReference type="Proteomes" id="UP000504693"/>
    </source>
</evidence>
<reference evidence="1 2" key="1">
    <citation type="submission" date="2020-05" db="EMBL/GenBank/DDBJ databases">
        <title>Erythrobacter mangrovi sp. nov., isolated from rhizosphere soil of mangrove plant (Kandelia candel).</title>
        <authorList>
            <person name="Ye Y.H."/>
        </authorList>
    </citation>
    <scope>NUCLEOTIDE SEQUENCE [LARGE SCALE GENOMIC DNA]</scope>
    <source>
        <strain evidence="1 2">EB310</strain>
    </source>
</reference>